<dbReference type="EMBL" id="JAQQWE010000002">
    <property type="protein sequence ID" value="KAK7961690.1"/>
    <property type="molecule type" value="Genomic_DNA"/>
</dbReference>
<dbReference type="GeneID" id="92071799"/>
<proteinExistence type="predicted"/>
<comment type="caution">
    <text evidence="2">The sequence shown here is derived from an EMBL/GenBank/DDBJ whole genome shotgun (WGS) entry which is preliminary data.</text>
</comment>
<feature type="region of interest" description="Disordered" evidence="1">
    <location>
        <begin position="94"/>
        <end position="117"/>
    </location>
</feature>
<evidence type="ECO:0000256" key="1">
    <source>
        <dbReference type="SAM" id="MobiDB-lite"/>
    </source>
</evidence>
<dbReference type="RefSeq" id="XP_066703801.1">
    <property type="nucleotide sequence ID" value="XM_066838737.1"/>
</dbReference>
<feature type="compositionally biased region" description="Polar residues" evidence="1">
    <location>
        <begin position="97"/>
        <end position="107"/>
    </location>
</feature>
<keyword evidence="3" id="KW-1185">Reference proteome</keyword>
<name>A0ABR1QP95_9PEZI</name>
<dbReference type="Proteomes" id="UP001391051">
    <property type="component" value="Unassembled WGS sequence"/>
</dbReference>
<sequence length="117" mass="12623">MASIDSNDKSKEDWMFDVSALMVLISENEELKYRLSGRNLLQAICAAPVSGIQTYLKSYDVLLEPSSYTYFSPYGGKSAPLRNLALENAIKGADCSKTGNAPSSRSHNLGGERGGSP</sequence>
<reference evidence="2 3" key="1">
    <citation type="submission" date="2023-01" db="EMBL/GenBank/DDBJ databases">
        <title>Analysis of 21 Apiospora genomes using comparative genomics revels a genus with tremendous synthesis potential of carbohydrate active enzymes and secondary metabolites.</title>
        <authorList>
            <person name="Sorensen T."/>
        </authorList>
    </citation>
    <scope>NUCLEOTIDE SEQUENCE [LARGE SCALE GENOMIC DNA]</scope>
    <source>
        <strain evidence="2 3">CBS 24483</strain>
    </source>
</reference>
<protein>
    <submittedName>
        <fullName evidence="2">Uncharacterized protein</fullName>
    </submittedName>
</protein>
<evidence type="ECO:0000313" key="3">
    <source>
        <dbReference type="Proteomes" id="UP001391051"/>
    </source>
</evidence>
<evidence type="ECO:0000313" key="2">
    <source>
        <dbReference type="EMBL" id="KAK7961690.1"/>
    </source>
</evidence>
<gene>
    <name evidence="2" type="ORF">PG986_002515</name>
</gene>
<accession>A0ABR1QP95</accession>
<organism evidence="2 3">
    <name type="scientific">Apiospora aurea</name>
    <dbReference type="NCBI Taxonomy" id="335848"/>
    <lineage>
        <taxon>Eukaryota</taxon>
        <taxon>Fungi</taxon>
        <taxon>Dikarya</taxon>
        <taxon>Ascomycota</taxon>
        <taxon>Pezizomycotina</taxon>
        <taxon>Sordariomycetes</taxon>
        <taxon>Xylariomycetidae</taxon>
        <taxon>Amphisphaeriales</taxon>
        <taxon>Apiosporaceae</taxon>
        <taxon>Apiospora</taxon>
    </lineage>
</organism>